<name>A0AA46UC97_BACT4</name>
<dbReference type="EMBL" id="CP083681">
    <property type="protein sequence ID" value="UYU72074.1"/>
    <property type="molecule type" value="Genomic_DNA"/>
</dbReference>
<sequence length="98" mass="11078">MKFTYISHKKTMSITLFIYRRCLEIVHKGALSRIAAFLGMSISKSASKPSMVGDTNSYVKSNWADVLEKLCVKELELTREVHQGRPRYPCGKSVALKP</sequence>
<organism evidence="1 2">
    <name type="scientific">Bacteroides thetaiotaomicron</name>
    <dbReference type="NCBI Taxonomy" id="818"/>
    <lineage>
        <taxon>Bacteria</taxon>
        <taxon>Pseudomonadati</taxon>
        <taxon>Bacteroidota</taxon>
        <taxon>Bacteroidia</taxon>
        <taxon>Bacteroidales</taxon>
        <taxon>Bacteroidaceae</taxon>
        <taxon>Bacteroides</taxon>
    </lineage>
</organism>
<reference evidence="1" key="1">
    <citation type="submission" date="2021-06" db="EMBL/GenBank/DDBJ databases">
        <title>Interrogation of the integrated mobile genetic elements in gut-associated Bacteroides with a consensus prediction approach.</title>
        <authorList>
            <person name="Campbell D.E."/>
            <person name="Leigh J.R."/>
            <person name="Kim T."/>
            <person name="England W."/>
            <person name="Whitaker R.J."/>
            <person name="Degnan P.H."/>
        </authorList>
    </citation>
    <scope>NUCLEOTIDE SEQUENCE</scope>
    <source>
        <strain evidence="1">VPI-BTDOT2</strain>
    </source>
</reference>
<evidence type="ECO:0000313" key="2">
    <source>
        <dbReference type="Proteomes" id="UP001156216"/>
    </source>
</evidence>
<gene>
    <name evidence="1" type="ORF">KQP59_02880</name>
</gene>
<dbReference type="Proteomes" id="UP001156216">
    <property type="component" value="Chromosome"/>
</dbReference>
<dbReference type="RefSeq" id="WP_129593453.1">
    <property type="nucleotide sequence ID" value="NZ_CP083681.1"/>
</dbReference>
<protein>
    <submittedName>
        <fullName evidence="1">Uncharacterized protein</fullName>
    </submittedName>
</protein>
<evidence type="ECO:0000313" key="1">
    <source>
        <dbReference type="EMBL" id="UYU72074.1"/>
    </source>
</evidence>
<dbReference type="AlphaFoldDB" id="A0AA46UC97"/>
<accession>A0AA46UC97</accession>
<proteinExistence type="predicted"/>